<keyword evidence="2" id="KW-1185">Reference proteome</keyword>
<dbReference type="Proteomes" id="UP000188268">
    <property type="component" value="Unassembled WGS sequence"/>
</dbReference>
<organism evidence="1 2">
    <name type="scientific">Corchorus capsularis</name>
    <name type="common">Jute</name>
    <dbReference type="NCBI Taxonomy" id="210143"/>
    <lineage>
        <taxon>Eukaryota</taxon>
        <taxon>Viridiplantae</taxon>
        <taxon>Streptophyta</taxon>
        <taxon>Embryophyta</taxon>
        <taxon>Tracheophyta</taxon>
        <taxon>Spermatophyta</taxon>
        <taxon>Magnoliopsida</taxon>
        <taxon>eudicotyledons</taxon>
        <taxon>Gunneridae</taxon>
        <taxon>Pentapetalae</taxon>
        <taxon>rosids</taxon>
        <taxon>malvids</taxon>
        <taxon>Malvales</taxon>
        <taxon>Malvaceae</taxon>
        <taxon>Grewioideae</taxon>
        <taxon>Apeibeae</taxon>
        <taxon>Corchorus</taxon>
    </lineage>
</organism>
<protein>
    <submittedName>
        <fullName evidence="1">Uncharacterized protein</fullName>
    </submittedName>
</protein>
<gene>
    <name evidence="1" type="ORF">CCACVL1_05892</name>
</gene>
<reference evidence="1 2" key="1">
    <citation type="submission" date="2013-09" db="EMBL/GenBank/DDBJ databases">
        <title>Corchorus capsularis genome sequencing.</title>
        <authorList>
            <person name="Alam M."/>
            <person name="Haque M.S."/>
            <person name="Islam M.S."/>
            <person name="Emdad E.M."/>
            <person name="Islam M.M."/>
            <person name="Ahmed B."/>
            <person name="Halim A."/>
            <person name="Hossen Q.M.M."/>
            <person name="Hossain M.Z."/>
            <person name="Ahmed R."/>
            <person name="Khan M.M."/>
            <person name="Islam R."/>
            <person name="Rashid M.M."/>
            <person name="Khan S.A."/>
            <person name="Rahman M.S."/>
            <person name="Alam M."/>
        </authorList>
    </citation>
    <scope>NUCLEOTIDE SEQUENCE [LARGE SCALE GENOMIC DNA]</scope>
    <source>
        <strain evidence="2">cv. CVL-1</strain>
        <tissue evidence="1">Whole seedling</tissue>
    </source>
</reference>
<evidence type="ECO:0000313" key="2">
    <source>
        <dbReference type="Proteomes" id="UP000188268"/>
    </source>
</evidence>
<accession>A0A1R3JIP3</accession>
<dbReference type="EMBL" id="AWWV01007799">
    <property type="protein sequence ID" value="OMO94647.1"/>
    <property type="molecule type" value="Genomic_DNA"/>
</dbReference>
<comment type="caution">
    <text evidence="1">The sequence shown here is derived from an EMBL/GenBank/DDBJ whole genome shotgun (WGS) entry which is preliminary data.</text>
</comment>
<sequence length="73" mass="7812">MGSIGWLKTEIEGTKDSFRNLSGADLEILSSVYGRNCSDNGGSTDLTLSGCVKTGQICPHQQCVKETRSDTLT</sequence>
<name>A0A1R3JIP3_COCAP</name>
<dbReference type="AlphaFoldDB" id="A0A1R3JIP3"/>
<evidence type="ECO:0000313" key="1">
    <source>
        <dbReference type="EMBL" id="OMO94647.1"/>
    </source>
</evidence>
<proteinExistence type="predicted"/>
<dbReference type="Gramene" id="OMO94647">
    <property type="protein sequence ID" value="OMO94647"/>
    <property type="gene ID" value="CCACVL1_05892"/>
</dbReference>